<protein>
    <submittedName>
        <fullName evidence="7">Response regulator receiver modulated diguanylate cyclase/phosphodiesterase with PAS/PAC sensor(S)</fullName>
    </submittedName>
</protein>
<dbReference type="Pfam" id="PF08448">
    <property type="entry name" value="PAS_4"/>
    <property type="match status" value="1"/>
</dbReference>
<dbReference type="SMART" id="SM00448">
    <property type="entry name" value="REC"/>
    <property type="match status" value="1"/>
</dbReference>
<evidence type="ECO:0000259" key="5">
    <source>
        <dbReference type="PROSITE" id="PS50883"/>
    </source>
</evidence>
<dbReference type="SMART" id="SM00267">
    <property type="entry name" value="GGDEF"/>
    <property type="match status" value="1"/>
</dbReference>
<dbReference type="CDD" id="cd01948">
    <property type="entry name" value="EAL"/>
    <property type="match status" value="1"/>
</dbReference>
<dbReference type="NCBIfam" id="TIGR00254">
    <property type="entry name" value="GGDEF"/>
    <property type="match status" value="1"/>
</dbReference>
<dbReference type="InterPro" id="IPR000014">
    <property type="entry name" value="PAS"/>
</dbReference>
<dbReference type="NCBIfam" id="TIGR00229">
    <property type="entry name" value="sensory_box"/>
    <property type="match status" value="1"/>
</dbReference>
<name>A0A0D6PCN0_9PROT</name>
<accession>A0A0D6PCN0</accession>
<dbReference type="PANTHER" id="PTHR44757">
    <property type="entry name" value="DIGUANYLATE CYCLASE DGCP"/>
    <property type="match status" value="1"/>
</dbReference>
<dbReference type="SUPFAM" id="SSF52172">
    <property type="entry name" value="CheY-like"/>
    <property type="match status" value="1"/>
</dbReference>
<dbReference type="Gene3D" id="3.40.50.2300">
    <property type="match status" value="1"/>
</dbReference>
<dbReference type="GO" id="GO:0000160">
    <property type="term" value="P:phosphorelay signal transduction system"/>
    <property type="evidence" value="ECO:0007669"/>
    <property type="project" value="InterPro"/>
</dbReference>
<evidence type="ECO:0000313" key="7">
    <source>
        <dbReference type="EMBL" id="GAN78973.1"/>
    </source>
</evidence>
<dbReference type="Pfam" id="PF00072">
    <property type="entry name" value="Response_reg"/>
    <property type="match status" value="1"/>
</dbReference>
<dbReference type="InterPro" id="IPR035919">
    <property type="entry name" value="EAL_sf"/>
</dbReference>
<dbReference type="Gene3D" id="3.30.450.20">
    <property type="entry name" value="PAS domain"/>
    <property type="match status" value="1"/>
</dbReference>
<dbReference type="InterPro" id="IPR043128">
    <property type="entry name" value="Rev_trsase/Diguanyl_cyclase"/>
</dbReference>
<feature type="domain" description="PAC" evidence="4">
    <location>
        <begin position="231"/>
        <end position="283"/>
    </location>
</feature>
<feature type="domain" description="PAS" evidence="3">
    <location>
        <begin position="157"/>
        <end position="227"/>
    </location>
</feature>
<feature type="domain" description="EAL" evidence="5">
    <location>
        <begin position="456"/>
        <end position="709"/>
    </location>
</feature>
<dbReference type="PROSITE" id="PS50110">
    <property type="entry name" value="RESPONSE_REGULATORY"/>
    <property type="match status" value="1"/>
</dbReference>
<dbReference type="CDD" id="cd01949">
    <property type="entry name" value="GGDEF"/>
    <property type="match status" value="1"/>
</dbReference>
<dbReference type="InterPro" id="IPR001633">
    <property type="entry name" value="EAL_dom"/>
</dbReference>
<evidence type="ECO:0000259" key="3">
    <source>
        <dbReference type="PROSITE" id="PS50112"/>
    </source>
</evidence>
<dbReference type="Pfam" id="PF00563">
    <property type="entry name" value="EAL"/>
    <property type="match status" value="1"/>
</dbReference>
<dbReference type="InterPro" id="IPR011006">
    <property type="entry name" value="CheY-like_superfamily"/>
</dbReference>
<dbReference type="FunFam" id="3.20.20.450:FF:000001">
    <property type="entry name" value="Cyclic di-GMP phosphodiesterase yahA"/>
    <property type="match status" value="1"/>
</dbReference>
<dbReference type="SUPFAM" id="SSF141868">
    <property type="entry name" value="EAL domain-like"/>
    <property type="match status" value="1"/>
</dbReference>
<dbReference type="Gene3D" id="3.20.20.450">
    <property type="entry name" value="EAL domain"/>
    <property type="match status" value="1"/>
</dbReference>
<dbReference type="Proteomes" id="UP000032668">
    <property type="component" value="Unassembled WGS sequence"/>
</dbReference>
<dbReference type="InterPro" id="IPR029787">
    <property type="entry name" value="Nucleotide_cyclase"/>
</dbReference>
<comment type="caution">
    <text evidence="7">The sequence shown here is derived from an EMBL/GenBank/DDBJ whole genome shotgun (WGS) entry which is preliminary data.</text>
</comment>
<gene>
    <name evidence="7" type="ORF">Aam_012_017</name>
</gene>
<dbReference type="InterPro" id="IPR001789">
    <property type="entry name" value="Sig_transdc_resp-reg_receiver"/>
</dbReference>
<dbReference type="SUPFAM" id="SSF55073">
    <property type="entry name" value="Nucleotide cyclase"/>
    <property type="match status" value="1"/>
</dbReference>
<dbReference type="EMBL" id="BANC01000012">
    <property type="protein sequence ID" value="GAN78973.1"/>
    <property type="molecule type" value="Genomic_DNA"/>
</dbReference>
<evidence type="ECO:0000259" key="4">
    <source>
        <dbReference type="PROSITE" id="PS50113"/>
    </source>
</evidence>
<organism evidence="7 8">
    <name type="scientific">Acidocella aminolytica 101 = DSM 11237</name>
    <dbReference type="NCBI Taxonomy" id="1120923"/>
    <lineage>
        <taxon>Bacteria</taxon>
        <taxon>Pseudomonadati</taxon>
        <taxon>Pseudomonadota</taxon>
        <taxon>Alphaproteobacteria</taxon>
        <taxon>Acetobacterales</taxon>
        <taxon>Acidocellaceae</taxon>
        <taxon>Acidocella</taxon>
    </lineage>
</organism>
<dbReference type="RefSeq" id="WP_048877462.1">
    <property type="nucleotide sequence ID" value="NZ_BANC01000012.1"/>
</dbReference>
<evidence type="ECO:0000259" key="2">
    <source>
        <dbReference type="PROSITE" id="PS50110"/>
    </source>
</evidence>
<dbReference type="PANTHER" id="PTHR44757:SF2">
    <property type="entry name" value="BIOFILM ARCHITECTURE MAINTENANCE PROTEIN MBAA"/>
    <property type="match status" value="1"/>
</dbReference>
<dbReference type="InterPro" id="IPR013656">
    <property type="entry name" value="PAS_4"/>
</dbReference>
<feature type="domain" description="Response regulatory" evidence="2">
    <location>
        <begin position="7"/>
        <end position="123"/>
    </location>
</feature>
<dbReference type="InterPro" id="IPR000700">
    <property type="entry name" value="PAS-assoc_C"/>
</dbReference>
<reference evidence="7 8" key="1">
    <citation type="submission" date="2012-11" db="EMBL/GenBank/DDBJ databases">
        <title>Whole genome sequence of Acidocella aminolytica 101 = DSM 11237.</title>
        <authorList>
            <person name="Azuma Y."/>
            <person name="Higashiura N."/>
            <person name="Hirakawa H."/>
            <person name="Matsushita K."/>
        </authorList>
    </citation>
    <scope>NUCLEOTIDE SEQUENCE [LARGE SCALE GENOMIC DNA]</scope>
    <source>
        <strain evidence="8">101 / DSM 11237</strain>
    </source>
</reference>
<dbReference type="InterPro" id="IPR000160">
    <property type="entry name" value="GGDEF_dom"/>
</dbReference>
<dbReference type="Pfam" id="PF00990">
    <property type="entry name" value="GGDEF"/>
    <property type="match status" value="1"/>
</dbReference>
<dbReference type="OrthoDB" id="9793210at2"/>
<evidence type="ECO:0000313" key="8">
    <source>
        <dbReference type="Proteomes" id="UP000032668"/>
    </source>
</evidence>
<keyword evidence="1" id="KW-0597">Phosphoprotein</keyword>
<dbReference type="PROSITE" id="PS50887">
    <property type="entry name" value="GGDEF"/>
    <property type="match status" value="1"/>
</dbReference>
<dbReference type="STRING" id="1120923.SAMN02746095_02146"/>
<feature type="domain" description="GGDEF" evidence="6">
    <location>
        <begin position="315"/>
        <end position="447"/>
    </location>
</feature>
<keyword evidence="8" id="KW-1185">Reference proteome</keyword>
<dbReference type="SUPFAM" id="SSF55785">
    <property type="entry name" value="PYP-like sensor domain (PAS domain)"/>
    <property type="match status" value="1"/>
</dbReference>
<dbReference type="PROSITE" id="PS50112">
    <property type="entry name" value="PAS"/>
    <property type="match status" value="1"/>
</dbReference>
<proteinExistence type="predicted"/>
<evidence type="ECO:0000256" key="1">
    <source>
        <dbReference type="PROSITE-ProRule" id="PRU00169"/>
    </source>
</evidence>
<evidence type="ECO:0000259" key="6">
    <source>
        <dbReference type="PROSITE" id="PS50887"/>
    </source>
</evidence>
<dbReference type="AlphaFoldDB" id="A0A0D6PCN0"/>
<dbReference type="InterPro" id="IPR052155">
    <property type="entry name" value="Biofilm_reg_signaling"/>
</dbReference>
<dbReference type="SMART" id="SM00052">
    <property type="entry name" value="EAL"/>
    <property type="match status" value="1"/>
</dbReference>
<dbReference type="PROSITE" id="PS50883">
    <property type="entry name" value="EAL"/>
    <property type="match status" value="1"/>
</dbReference>
<dbReference type="InterPro" id="IPR035965">
    <property type="entry name" value="PAS-like_dom_sf"/>
</dbReference>
<dbReference type="Gene3D" id="3.30.70.270">
    <property type="match status" value="1"/>
</dbReference>
<sequence length="722" mass="80104">MQLSKPVIVIVDDSPTNRRIYARLSRNLGFEVQVKTFENPAQVLDWLPNNRVDLIITDYKMPIMTGDKLVTHIRAFDPNIPVIVVTAYNDRSYRVACLDAGATDFLLSPVDHVEFVTRARNLLRLRSHQQITARRAEMLERRLASGINAQDLFVLDSREALAQVIDTVPAMISAADRAGNCIFVNALQAAVAGGIPADLVGQPVEALLGWERGASSRRLDRLVLETGQALPSREEEVLTDSGDTHVYLTTKVPLRDRNGVAIAVLTTSVDITERRNAERRLEYLASHDPLTELPNRALLRERIQREFARGRRGDQHFALHFIDLDRFKAINDSQGHLQGDRLLRRIADMLTDVVNEGDTVARIGGDEFAVLQTNITGPDDMASLAGTIIARLNESEQSPDPLNVGASIGISIAPLDAQDAEALMKNSDQAMYAAKLAGGNMWRFFAAEMGATSGEVVNLERDLRNAITQQEFIINYQPQFDLRSGALLGAEALLRWKRPDLGLVYPNLFLSLAEETGLILPINEWVINETCRQISTWEKQGVELRVGLNISSIQFRRRTIFQTVSNAIAEAGINPKSLDLELTEGILLRDVDDTIAQLDALRGLGVTLSLDDFGTGYSSLSYIQKFPLDRLKVDRSFIQRLAENKNDLAIVRTIIDLGHILKLSVLAEGVETSAQLALLQAEGCDEGQGFLLGKALPPERFLKEFYCQGTQVSLLNSKRTVR</sequence>
<feature type="modified residue" description="4-aspartylphosphate" evidence="1">
    <location>
        <position position="58"/>
    </location>
</feature>
<dbReference type="PROSITE" id="PS50113">
    <property type="entry name" value="PAC"/>
    <property type="match status" value="1"/>
</dbReference>